<accession>C0Q9K8</accession>
<sequence>MSNLYSNLKGKAYGLACITSSRDNRSAKQEGYADVYDLIMSDSNHNRQAFFLMMLPHQQSEKQRQILLDGMAKEYQNCSSWLEYVDRECE</sequence>
<proteinExistence type="predicted"/>
<dbReference type="KEGG" id="dat:HRM2_14630"/>
<evidence type="ECO:0000313" key="1">
    <source>
        <dbReference type="EMBL" id="ACN14572.1"/>
    </source>
</evidence>
<gene>
    <name evidence="1" type="ordered locus">HRM2_14630</name>
</gene>
<dbReference type="eggNOG" id="ENOG502ZT97">
    <property type="taxonomic scope" value="Bacteria"/>
</dbReference>
<reference evidence="1 2" key="1">
    <citation type="journal article" date="2009" name="Environ. Microbiol.">
        <title>Genome sequence of Desulfobacterium autotrophicum HRM2, a marine sulfate reducer oxidizing organic carbon completely to carbon dioxide.</title>
        <authorList>
            <person name="Strittmatter A.W."/>
            <person name="Liesegang H."/>
            <person name="Rabus R."/>
            <person name="Decker I."/>
            <person name="Amann J."/>
            <person name="Andres S."/>
            <person name="Henne A."/>
            <person name="Fricke W.F."/>
            <person name="Martinez-Arias R."/>
            <person name="Bartels D."/>
            <person name="Goesmann A."/>
            <person name="Krause L."/>
            <person name="Puehler A."/>
            <person name="Klenk H.P."/>
            <person name="Richter M."/>
            <person name="Schuler M."/>
            <person name="Gloeckner F.O."/>
            <person name="Meyerdierks A."/>
            <person name="Gottschalk G."/>
            <person name="Amann R."/>
        </authorList>
    </citation>
    <scope>NUCLEOTIDE SEQUENCE [LARGE SCALE GENOMIC DNA]</scope>
    <source>
        <strain evidence="2">ATCC 43914 / DSM 3382 / HRM2</strain>
    </source>
</reference>
<organism evidence="1 2">
    <name type="scientific">Desulforapulum autotrophicum (strain ATCC 43914 / DSM 3382 / VKM B-1955 / HRM2)</name>
    <name type="common">Desulfobacterium autotrophicum</name>
    <dbReference type="NCBI Taxonomy" id="177437"/>
    <lineage>
        <taxon>Bacteria</taxon>
        <taxon>Pseudomonadati</taxon>
        <taxon>Thermodesulfobacteriota</taxon>
        <taxon>Desulfobacteria</taxon>
        <taxon>Desulfobacterales</taxon>
        <taxon>Desulfobacteraceae</taxon>
        <taxon>Desulforapulum</taxon>
    </lineage>
</organism>
<dbReference type="EMBL" id="CP001087">
    <property type="protein sequence ID" value="ACN14572.1"/>
    <property type="molecule type" value="Genomic_DNA"/>
</dbReference>
<evidence type="ECO:0000313" key="2">
    <source>
        <dbReference type="Proteomes" id="UP000000442"/>
    </source>
</evidence>
<keyword evidence="2" id="KW-1185">Reference proteome</keyword>
<dbReference type="HOGENOM" id="CLU_2435961_0_0_7"/>
<protein>
    <submittedName>
        <fullName evidence="1">Uncharacterized protein</fullName>
    </submittedName>
</protein>
<dbReference type="RefSeq" id="WP_015903359.1">
    <property type="nucleotide sequence ID" value="NC_012108.1"/>
</dbReference>
<name>C0Q9K8_DESAH</name>
<dbReference type="AlphaFoldDB" id="C0Q9K8"/>
<dbReference type="STRING" id="177437.HRM2_14630"/>
<dbReference type="Proteomes" id="UP000000442">
    <property type="component" value="Chromosome"/>
</dbReference>